<dbReference type="EMBL" id="CM001403">
    <property type="protein sequence ID" value="EHQ30925.1"/>
    <property type="molecule type" value="Genomic_DNA"/>
</dbReference>
<protein>
    <submittedName>
        <fullName evidence="4">Carbamoyltransferase</fullName>
    </submittedName>
</protein>
<gene>
    <name evidence="4" type="ORF">Mucpa_6876</name>
</gene>
<dbReference type="InterPro" id="IPR051338">
    <property type="entry name" value="NodU/CmcH_Carbamoyltrnsfr"/>
</dbReference>
<dbReference type="AlphaFoldDB" id="H1Y3Y0"/>
<keyword evidence="5" id="KW-1185">Reference proteome</keyword>
<dbReference type="Proteomes" id="UP000002774">
    <property type="component" value="Chromosome"/>
</dbReference>
<dbReference type="InterPro" id="IPR043129">
    <property type="entry name" value="ATPase_NBD"/>
</dbReference>
<dbReference type="Gene3D" id="3.90.870.20">
    <property type="entry name" value="Carbamoyltransferase, C-terminal domain"/>
    <property type="match status" value="1"/>
</dbReference>
<dbReference type="STRING" id="714943.Mucpa_6876"/>
<dbReference type="Pfam" id="PF16861">
    <property type="entry name" value="Carbam_trans_C"/>
    <property type="match status" value="1"/>
</dbReference>
<evidence type="ECO:0000313" key="4">
    <source>
        <dbReference type="EMBL" id="EHQ30925.1"/>
    </source>
</evidence>
<dbReference type="HOGENOM" id="CLU_014411_2_1_10"/>
<sequence>MKDKYYIGLASTFHDPAIAILDRDGTVIFAESTERYLQNKRAMGSPADTEIWIENQIRNYCPNAAEAEFHISTTWSQNYVNSLKLFYNLGFYNFSPTAIIRKTIHTAYKSMLPNENLVWFLNKQFASNIQTGANLERTLRWSFNNNSIKRYRFNHHETHAAYSAFSSTFDNATCLVVDGIGEKGSVSYFKYADNQLELKGHHKGSESLGFFYTLITLLCEFNPIAGEEWKVMGLAPYGKKDDTYYKLLNSLISIKDCNVKFKNNPNLILKVIGVINEDLNGSKESVFAKKANLAYTGQLLFSEYMIELLNNLYKKGYSENLALSGGCALNSAFNGKIICETNFKELYIPSAPGDDGTAIGAAYLSLKRDRPDMKMVRTNKLSPYLGNQINDQEVENYIKFSGNKRVEKYPGMVHMVTAKLLAQGKLIGWSQGRAEFGPRALGNRSILADPRKVDMKDVINSRIKFREEFRPFAPSILAEYGNNYFEDYQDSPYMERTLKFKDEVLSKIPAVVHVDQTGRLQSVSKDLNPTFHALIDCFNQLTGVPIILNTSFNVMGKPIINSFQDALNVFYNSGLDVLVINDYVISK</sequence>
<organism evidence="4 5">
    <name type="scientific">Mucilaginibacter paludis DSM 18603</name>
    <dbReference type="NCBI Taxonomy" id="714943"/>
    <lineage>
        <taxon>Bacteria</taxon>
        <taxon>Pseudomonadati</taxon>
        <taxon>Bacteroidota</taxon>
        <taxon>Sphingobacteriia</taxon>
        <taxon>Sphingobacteriales</taxon>
        <taxon>Sphingobacteriaceae</taxon>
        <taxon>Mucilaginibacter</taxon>
    </lineage>
</organism>
<proteinExistence type="inferred from homology"/>
<evidence type="ECO:0000256" key="1">
    <source>
        <dbReference type="ARBA" id="ARBA00006129"/>
    </source>
</evidence>
<dbReference type="GO" id="GO:0016740">
    <property type="term" value="F:transferase activity"/>
    <property type="evidence" value="ECO:0007669"/>
    <property type="project" value="UniProtKB-KW"/>
</dbReference>
<dbReference type="OrthoDB" id="9780777at2"/>
<dbReference type="InterPro" id="IPR038152">
    <property type="entry name" value="Carbam_trans_C_sf"/>
</dbReference>
<feature type="domain" description="Carbamoyltransferase" evidence="2">
    <location>
        <begin position="7"/>
        <end position="362"/>
    </location>
</feature>
<dbReference type="InterPro" id="IPR031730">
    <property type="entry name" value="Carbam_trans_C"/>
</dbReference>
<dbReference type="Pfam" id="PF02543">
    <property type="entry name" value="Carbam_trans_N"/>
    <property type="match status" value="1"/>
</dbReference>
<feature type="domain" description="Carbamoyltransferase C-terminal" evidence="3">
    <location>
        <begin position="418"/>
        <end position="587"/>
    </location>
</feature>
<dbReference type="RefSeq" id="WP_008513002.1">
    <property type="nucleotide sequence ID" value="NZ_CM001403.1"/>
</dbReference>
<evidence type="ECO:0000259" key="2">
    <source>
        <dbReference type="Pfam" id="PF02543"/>
    </source>
</evidence>
<evidence type="ECO:0000313" key="5">
    <source>
        <dbReference type="Proteomes" id="UP000002774"/>
    </source>
</evidence>
<dbReference type="PANTHER" id="PTHR34847">
    <property type="entry name" value="NODULATION PROTEIN U"/>
    <property type="match status" value="1"/>
</dbReference>
<dbReference type="eggNOG" id="COG2192">
    <property type="taxonomic scope" value="Bacteria"/>
</dbReference>
<dbReference type="SUPFAM" id="SSF53067">
    <property type="entry name" value="Actin-like ATPase domain"/>
    <property type="match status" value="1"/>
</dbReference>
<reference evidence="4" key="1">
    <citation type="submission" date="2011-09" db="EMBL/GenBank/DDBJ databases">
        <title>The permanent draft genome of Mucilaginibacter paludis DSM 18603.</title>
        <authorList>
            <consortium name="US DOE Joint Genome Institute (JGI-PGF)"/>
            <person name="Lucas S."/>
            <person name="Han J."/>
            <person name="Lapidus A."/>
            <person name="Bruce D."/>
            <person name="Goodwin L."/>
            <person name="Pitluck S."/>
            <person name="Peters L."/>
            <person name="Kyrpides N."/>
            <person name="Mavromatis K."/>
            <person name="Ivanova N."/>
            <person name="Mikhailova N."/>
            <person name="Held B."/>
            <person name="Detter J.C."/>
            <person name="Tapia R."/>
            <person name="Han C."/>
            <person name="Land M."/>
            <person name="Hauser L."/>
            <person name="Markowitz V."/>
            <person name="Cheng J.-F."/>
            <person name="Hugenholtz P."/>
            <person name="Woyke T."/>
            <person name="Wu D."/>
            <person name="Tindall B."/>
            <person name="Brambilla E."/>
            <person name="Klenk H.-P."/>
            <person name="Eisen J.A."/>
        </authorList>
    </citation>
    <scope>NUCLEOTIDE SEQUENCE [LARGE SCALE GENOMIC DNA]</scope>
    <source>
        <strain evidence="4">DSM 18603</strain>
    </source>
</reference>
<comment type="similarity">
    <text evidence="1">Belongs to the NodU/CmcH family.</text>
</comment>
<dbReference type="Gene3D" id="3.30.420.40">
    <property type="match status" value="1"/>
</dbReference>
<dbReference type="PANTHER" id="PTHR34847:SF1">
    <property type="entry name" value="NODULATION PROTEIN U"/>
    <property type="match status" value="1"/>
</dbReference>
<accession>H1Y3Y0</accession>
<evidence type="ECO:0000259" key="3">
    <source>
        <dbReference type="Pfam" id="PF16861"/>
    </source>
</evidence>
<dbReference type="InterPro" id="IPR003696">
    <property type="entry name" value="Carbtransf_dom"/>
</dbReference>
<dbReference type="CDD" id="cd24033">
    <property type="entry name" value="ASKHA_NBD_NodU_CmcH-like_N"/>
    <property type="match status" value="1"/>
</dbReference>
<name>H1Y3Y0_9SPHI</name>